<dbReference type="Gene3D" id="3.10.640.10">
    <property type="entry name" value="Restriction endonuclease-like alpha-beta roll domain"/>
    <property type="match status" value="1"/>
</dbReference>
<proteinExistence type="predicted"/>
<dbReference type="PANTHER" id="PTHR38784:SF1">
    <property type="entry name" value="SUCROSE PHOSPHORYLASE"/>
    <property type="match status" value="1"/>
</dbReference>
<evidence type="ECO:0000313" key="1">
    <source>
        <dbReference type="EMBL" id="MEM5535497.1"/>
    </source>
</evidence>
<accession>A0ABU9TQH4</accession>
<keyword evidence="2" id="KW-1185">Reference proteome</keyword>
<evidence type="ECO:0000313" key="2">
    <source>
        <dbReference type="Proteomes" id="UP001449225"/>
    </source>
</evidence>
<comment type="caution">
    <text evidence="1">The sequence shown here is derived from an EMBL/GenBank/DDBJ whole genome shotgun (WGS) entry which is preliminary data.</text>
</comment>
<protein>
    <submittedName>
        <fullName evidence="1">YaeQ family protein</fullName>
    </submittedName>
</protein>
<dbReference type="PIRSF" id="PIRSF011484">
    <property type="entry name" value="YaeQ"/>
    <property type="match status" value="1"/>
</dbReference>
<reference evidence="1 2" key="1">
    <citation type="submission" date="2024-03" db="EMBL/GenBank/DDBJ databases">
        <title>Community enrichment and isolation of bacterial strains for fucoidan degradation.</title>
        <authorList>
            <person name="Sichert A."/>
        </authorList>
    </citation>
    <scope>NUCLEOTIDE SEQUENCE [LARGE SCALE GENOMIC DNA]</scope>
    <source>
        <strain evidence="1 2">AS76</strain>
    </source>
</reference>
<organism evidence="1 2">
    <name type="scientific">Neptuniibacter pectenicola</name>
    <dbReference type="NCBI Taxonomy" id="1806669"/>
    <lineage>
        <taxon>Bacteria</taxon>
        <taxon>Pseudomonadati</taxon>
        <taxon>Pseudomonadota</taxon>
        <taxon>Gammaproteobacteria</taxon>
        <taxon>Oceanospirillales</taxon>
        <taxon>Oceanospirillaceae</taxon>
        <taxon>Neptuniibacter</taxon>
    </lineage>
</organism>
<dbReference type="InterPro" id="IPR038590">
    <property type="entry name" value="YaeQ_sf"/>
</dbReference>
<sequence length="177" mass="20034">MALKPTIYKTTLNLIDMNRDIYVTEKLMLVLHPSETDVRMMVRLLAYALNYDQDLAFSKGLSATDEPDLWVKRPDGSVSCWIEVGQASPERIRKGGSRADQVKLYAYGSEVDVWWAKHCDALTGLPKTEVYSFPAVQVDRLSELCGRNMELTITLSEDQLYVTAGEQQLEIDLTRLA</sequence>
<dbReference type="InterPro" id="IPR009822">
    <property type="entry name" value="YaeQ"/>
</dbReference>
<name>A0ABU9TQH4_9GAMM</name>
<gene>
    <name evidence="1" type="ORF">WNY58_03725</name>
</gene>
<dbReference type="Pfam" id="PF07152">
    <property type="entry name" value="YaeQ"/>
    <property type="match status" value="1"/>
</dbReference>
<dbReference type="SUPFAM" id="SSF52980">
    <property type="entry name" value="Restriction endonuclease-like"/>
    <property type="match status" value="1"/>
</dbReference>
<dbReference type="EMBL" id="JBBMRA010000002">
    <property type="protein sequence ID" value="MEM5535497.1"/>
    <property type="molecule type" value="Genomic_DNA"/>
</dbReference>
<dbReference type="InterPro" id="IPR011335">
    <property type="entry name" value="Restrct_endonuc-II-like"/>
</dbReference>
<dbReference type="Proteomes" id="UP001449225">
    <property type="component" value="Unassembled WGS sequence"/>
</dbReference>
<dbReference type="RefSeq" id="WP_342853767.1">
    <property type="nucleotide sequence ID" value="NZ_JBBMRA010000002.1"/>
</dbReference>
<dbReference type="PANTHER" id="PTHR38784">
    <property type="entry name" value="SUCROSE PHOSPHORYLASE"/>
    <property type="match status" value="1"/>
</dbReference>
<dbReference type="SMART" id="SM01322">
    <property type="entry name" value="YaeQ"/>
    <property type="match status" value="1"/>
</dbReference>